<proteinExistence type="predicted"/>
<dbReference type="SUPFAM" id="SSF88697">
    <property type="entry name" value="PUA domain-like"/>
    <property type="match status" value="1"/>
</dbReference>
<gene>
    <name evidence="2" type="ORF">Syun_005968</name>
</gene>
<reference evidence="2 3" key="1">
    <citation type="submission" date="2024-01" db="EMBL/GenBank/DDBJ databases">
        <title>Genome assemblies of Stephania.</title>
        <authorList>
            <person name="Yang L."/>
        </authorList>
    </citation>
    <scope>NUCLEOTIDE SEQUENCE [LARGE SCALE GENOMIC DNA]</scope>
    <source>
        <strain evidence="2">YNDBR</strain>
        <tissue evidence="2">Leaf</tissue>
    </source>
</reference>
<protein>
    <recommendedName>
        <fullName evidence="1">ASCH domain-containing protein</fullName>
    </recommendedName>
</protein>
<comment type="caution">
    <text evidence="2">The sequence shown here is derived from an EMBL/GenBank/DDBJ whole genome shotgun (WGS) entry which is preliminary data.</text>
</comment>
<organism evidence="2 3">
    <name type="scientific">Stephania yunnanensis</name>
    <dbReference type="NCBI Taxonomy" id="152371"/>
    <lineage>
        <taxon>Eukaryota</taxon>
        <taxon>Viridiplantae</taxon>
        <taxon>Streptophyta</taxon>
        <taxon>Embryophyta</taxon>
        <taxon>Tracheophyta</taxon>
        <taxon>Spermatophyta</taxon>
        <taxon>Magnoliopsida</taxon>
        <taxon>Ranunculales</taxon>
        <taxon>Menispermaceae</taxon>
        <taxon>Menispermoideae</taxon>
        <taxon>Cissampelideae</taxon>
        <taxon>Stephania</taxon>
    </lineage>
</organism>
<keyword evidence="3" id="KW-1185">Reference proteome</keyword>
<dbReference type="Proteomes" id="UP001420932">
    <property type="component" value="Unassembled WGS sequence"/>
</dbReference>
<dbReference type="Gene3D" id="2.30.130.30">
    <property type="entry name" value="Hypothetical protein"/>
    <property type="match status" value="1"/>
</dbReference>
<sequence>MEEKEEEEEEDSGVSPIPLSHRIEELLKFVLESSIEETLDVDLGLSKDYCFDLLNDDLAQCELGGSSTCEGVPQYPLYKSVASALSSCIASGFFANSSINMIQPQEHDILMKEKDRWNRLIQEKGSELARMLEASNFELHVQEPFFSQLRVGEKTIEGRCAVGDYKRIEPGAMLVFNKCLVLEVQDVRRYASFYEMLMTEGLGKVLPGVKTIEEGVQIYRNFYSEEKEKTSGVLAICVSKPVFQPYITLASIISGLSYEGVGELLGLKHTVGTIHDALPPPRSVLLSSFQMPYKTNVLLRRAKPLLGSDSGSILSVGARALAKHVGRCSSQWWGGFDGNDCNKNGIALRVIDHLINHCCWINIHIVQPYGAAIEMRVVEGYGARWSKDGMKLFSMIFHLSFLLNPVSLDIDARNNVCSFIGFLEPYMEDGFSRRWKH</sequence>
<dbReference type="AlphaFoldDB" id="A0AAP0KVS2"/>
<dbReference type="CDD" id="cd06555">
    <property type="entry name" value="ASCH_PF0470_like"/>
    <property type="match status" value="1"/>
</dbReference>
<dbReference type="InterPro" id="IPR015947">
    <property type="entry name" value="PUA-like_sf"/>
</dbReference>
<evidence type="ECO:0000313" key="3">
    <source>
        <dbReference type="Proteomes" id="UP001420932"/>
    </source>
</evidence>
<accession>A0AAP0KVS2</accession>
<name>A0AAP0KVS2_9MAGN</name>
<dbReference type="PANTHER" id="PTHR34204:SF2">
    <property type="entry name" value="RNA-BINDING ASCH DOMAIN PROTEIN"/>
    <property type="match status" value="1"/>
</dbReference>
<dbReference type="Pfam" id="PF04266">
    <property type="entry name" value="ASCH"/>
    <property type="match status" value="1"/>
</dbReference>
<evidence type="ECO:0000259" key="1">
    <source>
        <dbReference type="SMART" id="SM01022"/>
    </source>
</evidence>
<dbReference type="SMART" id="SM01022">
    <property type="entry name" value="ASCH"/>
    <property type="match status" value="1"/>
</dbReference>
<evidence type="ECO:0000313" key="2">
    <source>
        <dbReference type="EMBL" id="KAK9159627.1"/>
    </source>
</evidence>
<feature type="domain" description="ASCH" evidence="1">
    <location>
        <begin position="139"/>
        <end position="242"/>
    </location>
</feature>
<dbReference type="EMBL" id="JBBNAF010000003">
    <property type="protein sequence ID" value="KAK9159627.1"/>
    <property type="molecule type" value="Genomic_DNA"/>
</dbReference>
<dbReference type="InterPro" id="IPR007374">
    <property type="entry name" value="ASCH_domain"/>
</dbReference>
<dbReference type="PANTHER" id="PTHR34204">
    <property type="entry name" value="RNA-BINDING ASCH DOMAIN PROTEIN"/>
    <property type="match status" value="1"/>
</dbReference>